<evidence type="ECO:0000313" key="1">
    <source>
        <dbReference type="EMBL" id="MBU9710530.1"/>
    </source>
</evidence>
<keyword evidence="2" id="KW-1185">Reference proteome</keyword>
<dbReference type="RefSeq" id="WP_217064422.1">
    <property type="nucleotide sequence ID" value="NZ_JAHQCS010000035.1"/>
</dbReference>
<accession>A0ABS6JA93</accession>
<reference evidence="1 2" key="1">
    <citation type="submission" date="2021-06" db="EMBL/GenBank/DDBJ databases">
        <title>Bacillus sp. RD4P76, an endophyte from a halophyte.</title>
        <authorList>
            <person name="Sun J.-Q."/>
        </authorList>
    </citation>
    <scope>NUCLEOTIDE SEQUENCE [LARGE SCALE GENOMIC DNA]</scope>
    <source>
        <strain evidence="1 2">CGMCC 1.15917</strain>
    </source>
</reference>
<dbReference type="EMBL" id="JAHQCS010000035">
    <property type="protein sequence ID" value="MBU9710530.1"/>
    <property type="molecule type" value="Genomic_DNA"/>
</dbReference>
<comment type="caution">
    <text evidence="1">The sequence shown here is derived from an EMBL/GenBank/DDBJ whole genome shotgun (WGS) entry which is preliminary data.</text>
</comment>
<dbReference type="Proteomes" id="UP000784880">
    <property type="component" value="Unassembled WGS sequence"/>
</dbReference>
<protein>
    <submittedName>
        <fullName evidence="1">Uncharacterized protein</fullName>
    </submittedName>
</protein>
<sequence>MLISEIWDGYEERMKLLNPFFTFGKGMELGPSINPYIENILMAALLELFYREVRNSEARKESDIKEIIRDVMAEMKIDATEKEIERLVAAMLYSSPQTLDSYKRPYYSHNKQTFLHHKFSYLVADQDAMGKNPEIIYRLTDDSQFIIFSSREITAELSITLEQLYLIQLLKKGNIDGVLKQTQFLLNRVRTLINKEKDYGKRIAREPKIILQNSFDDKSKREKEIQNQFKEEEENFQKMFTMLYRLEEKNEGLYDEQAKKRMNEIREHLRLTTNKHAEFNTLVTKNIAFIIDIRTNRPDLLIKNSSIRFRENYWEGLIQEKGIVDVEIFDKTLSPLLSPVSPDLFSLERIWERQAITKRDVQEELEEEDKEKVEVKAYSYHINWDNILSKWMPIMTQLIEKGEFSIKSFTHLKGWSKDAIELWVQFSKEKFIVPSIIQVTETYEDDREEFIKRLIVNNPRFKKIQSCVIYIEKDSSILLEFDKTVVITAGTLYLKRPKKVA</sequence>
<proteinExistence type="predicted"/>
<name>A0ABS6JA93_9BACI</name>
<evidence type="ECO:0000313" key="2">
    <source>
        <dbReference type="Proteomes" id="UP000784880"/>
    </source>
</evidence>
<gene>
    <name evidence="1" type="ORF">KS419_02085</name>
</gene>
<organism evidence="1 2">
    <name type="scientific">Evansella tamaricis</name>
    <dbReference type="NCBI Taxonomy" id="2069301"/>
    <lineage>
        <taxon>Bacteria</taxon>
        <taxon>Bacillati</taxon>
        <taxon>Bacillota</taxon>
        <taxon>Bacilli</taxon>
        <taxon>Bacillales</taxon>
        <taxon>Bacillaceae</taxon>
        <taxon>Evansella</taxon>
    </lineage>
</organism>